<dbReference type="Proteomes" id="UP000467488">
    <property type="component" value="Chromosome"/>
</dbReference>
<evidence type="ECO:0000313" key="2">
    <source>
        <dbReference type="EMBL" id="BBU78710.1"/>
    </source>
</evidence>
<dbReference type="AlphaFoldDB" id="A0A8S0FHY6"/>
<evidence type="ECO:0000313" key="3">
    <source>
        <dbReference type="Proteomes" id="UP000467488"/>
    </source>
</evidence>
<evidence type="ECO:0000259" key="1">
    <source>
        <dbReference type="Pfam" id="PF20469"/>
    </source>
</evidence>
<dbReference type="InterPro" id="IPR034139">
    <property type="entry name" value="TOPRIM_OLD"/>
</dbReference>
<protein>
    <recommendedName>
        <fullName evidence="1">OLD protein-like TOPRIM domain-containing protein</fullName>
    </recommendedName>
</protein>
<dbReference type="Pfam" id="PF20469">
    <property type="entry name" value="OLD-like_TOPRIM"/>
    <property type="match status" value="1"/>
</dbReference>
<organism evidence="2 3">
    <name type="scientific">Escherichia coli</name>
    <dbReference type="NCBI Taxonomy" id="562"/>
    <lineage>
        <taxon>Bacteria</taxon>
        <taxon>Pseudomonadati</taxon>
        <taxon>Pseudomonadota</taxon>
        <taxon>Gammaproteobacteria</taxon>
        <taxon>Enterobacterales</taxon>
        <taxon>Enterobacteriaceae</taxon>
        <taxon>Escherichia</taxon>
    </lineage>
</organism>
<accession>A0A8S0FHY6</accession>
<feature type="domain" description="OLD protein-like TOPRIM" evidence="1">
    <location>
        <begin position="83"/>
        <end position="111"/>
    </location>
</feature>
<reference evidence="2 3" key="1">
    <citation type="submission" date="2020-01" db="EMBL/GenBank/DDBJ databases">
        <title>Dynamics of blaIMP-6 dissemination in carbapenem resistant Enterobacteriacea isolated from regional surveillance in Osaka, Japan.</title>
        <authorList>
            <person name="Abe R."/>
            <person name="Akeda Y."/>
            <person name="Sugawara Y."/>
            <person name="Yamamoto N."/>
            <person name="Tomono K."/>
            <person name="Takeuchi D."/>
            <person name="Kawahara R."/>
            <person name="Hamada S."/>
        </authorList>
    </citation>
    <scope>NUCLEOTIDE SEQUENCE [LARGE SCALE GENOMIC DNA]</scope>
    <source>
        <strain evidence="2 3">E300</strain>
    </source>
</reference>
<sequence>MLEEPENHLSHVSMKRLVNQLATERQTQVFIATHSSHISSRLDLRKAILLGATRPVLMNELSAETAAFFMKAPDNNVLEFALARRVLLVEGDAEFILIEAFYHRLYGRAPEDVRGSHHRYRRNEFPSLS</sequence>
<gene>
    <name evidence="2" type="ORF">EIMP300_01100</name>
</gene>
<dbReference type="EMBL" id="AP022360">
    <property type="protein sequence ID" value="BBU78710.1"/>
    <property type="molecule type" value="Genomic_DNA"/>
</dbReference>
<proteinExistence type="predicted"/>
<name>A0A8S0FHY6_ECOLX</name>